<dbReference type="PANTHER" id="PTHR36026:SF4">
    <property type="entry name" value="OS01G0705500 PROTEIN"/>
    <property type="match status" value="1"/>
</dbReference>
<dbReference type="EMBL" id="CM008050">
    <property type="protein sequence ID" value="PVH38160.1"/>
    <property type="molecule type" value="Genomic_DNA"/>
</dbReference>
<dbReference type="AlphaFoldDB" id="A0A2T8IKG3"/>
<dbReference type="Gramene" id="PVH38160">
    <property type="protein sequence ID" value="PVH38160"/>
    <property type="gene ID" value="PAHAL_5G188800"/>
</dbReference>
<gene>
    <name evidence="2" type="ORF">PAHAL_5G188800</name>
</gene>
<sequence length="110" mass="11356">MGYQTARGRVGLTTTEVKSQAIPIPIRPAIPIASAAAAKKRSTTAAAMGVMGRLRIFVVQEPVVAASCLIAGFGLFLPAVVRPILDSFETAKQVPQPALNDVVAGGTGKK</sequence>
<evidence type="ECO:0008006" key="3">
    <source>
        <dbReference type="Google" id="ProtNLM"/>
    </source>
</evidence>
<dbReference type="PANTHER" id="PTHR36026">
    <property type="entry name" value="OS05G0542100 PROTEIN"/>
    <property type="match status" value="1"/>
</dbReference>
<dbReference type="CDD" id="cd22904">
    <property type="entry name" value="NDUFA3_plant"/>
    <property type="match status" value="1"/>
</dbReference>
<keyword evidence="1" id="KW-0472">Membrane</keyword>
<organism evidence="2">
    <name type="scientific">Panicum hallii</name>
    <dbReference type="NCBI Taxonomy" id="206008"/>
    <lineage>
        <taxon>Eukaryota</taxon>
        <taxon>Viridiplantae</taxon>
        <taxon>Streptophyta</taxon>
        <taxon>Embryophyta</taxon>
        <taxon>Tracheophyta</taxon>
        <taxon>Spermatophyta</taxon>
        <taxon>Magnoliopsida</taxon>
        <taxon>Liliopsida</taxon>
        <taxon>Poales</taxon>
        <taxon>Poaceae</taxon>
        <taxon>PACMAD clade</taxon>
        <taxon>Panicoideae</taxon>
        <taxon>Panicodae</taxon>
        <taxon>Paniceae</taxon>
        <taxon>Panicinae</taxon>
        <taxon>Panicum</taxon>
        <taxon>Panicum sect. Panicum</taxon>
    </lineage>
</organism>
<evidence type="ECO:0000313" key="2">
    <source>
        <dbReference type="EMBL" id="PVH38160.1"/>
    </source>
</evidence>
<keyword evidence="1" id="KW-0812">Transmembrane</keyword>
<dbReference type="Proteomes" id="UP000243499">
    <property type="component" value="Chromosome 5"/>
</dbReference>
<dbReference type="InterPro" id="IPR059243">
    <property type="entry name" value="At2g46540-like"/>
</dbReference>
<reference evidence="2" key="1">
    <citation type="submission" date="2018-04" db="EMBL/GenBank/DDBJ databases">
        <title>WGS assembly of Panicum hallii.</title>
        <authorList>
            <person name="Lovell J."/>
            <person name="Jenkins J."/>
            <person name="Lowry D."/>
            <person name="Mamidi S."/>
            <person name="Sreedasyam A."/>
            <person name="Weng X."/>
            <person name="Barry K."/>
            <person name="Bonette J."/>
            <person name="Campitelli B."/>
            <person name="Daum C."/>
            <person name="Gordon S."/>
            <person name="Gould B."/>
            <person name="Lipzen A."/>
            <person name="Macqueen A."/>
            <person name="Palacio-Mejia J."/>
            <person name="Plott C."/>
            <person name="Shakirov E."/>
            <person name="Shu S."/>
            <person name="Yoshinaga Y."/>
            <person name="Zane M."/>
            <person name="Rokhsar D."/>
            <person name="Grimwood J."/>
            <person name="Schmutz J."/>
            <person name="Juenger T."/>
        </authorList>
    </citation>
    <scope>NUCLEOTIDE SEQUENCE [LARGE SCALE GENOMIC DNA]</scope>
    <source>
        <strain evidence="2">FIL2</strain>
    </source>
</reference>
<name>A0A2T8IKG3_9POAL</name>
<accession>A0A2T8IKG3</accession>
<proteinExistence type="predicted"/>
<keyword evidence="1" id="KW-1133">Transmembrane helix</keyword>
<feature type="transmembrane region" description="Helical" evidence="1">
    <location>
        <begin position="63"/>
        <end position="85"/>
    </location>
</feature>
<protein>
    <recommendedName>
        <fullName evidence="3">Fiber protein Fb11</fullName>
    </recommendedName>
</protein>
<evidence type="ECO:0000256" key="1">
    <source>
        <dbReference type="SAM" id="Phobius"/>
    </source>
</evidence>